<comment type="caution">
    <text evidence="2">The sequence shown here is derived from an EMBL/GenBank/DDBJ whole genome shotgun (WGS) entry which is preliminary data.</text>
</comment>
<dbReference type="SUPFAM" id="SSF46894">
    <property type="entry name" value="C-terminal effector domain of the bipartite response regulators"/>
    <property type="match status" value="1"/>
</dbReference>
<evidence type="ECO:0000313" key="3">
    <source>
        <dbReference type="Proteomes" id="UP001595816"/>
    </source>
</evidence>
<gene>
    <name evidence="2" type="ORF">ACFOZ4_17015</name>
</gene>
<dbReference type="RefSeq" id="WP_253753474.1">
    <property type="nucleotide sequence ID" value="NZ_JAMZDZ010000001.1"/>
</dbReference>
<organism evidence="2 3">
    <name type="scientific">Hamadaea flava</name>
    <dbReference type="NCBI Taxonomy" id="1742688"/>
    <lineage>
        <taxon>Bacteria</taxon>
        <taxon>Bacillati</taxon>
        <taxon>Actinomycetota</taxon>
        <taxon>Actinomycetes</taxon>
        <taxon>Micromonosporales</taxon>
        <taxon>Micromonosporaceae</taxon>
        <taxon>Hamadaea</taxon>
    </lineage>
</organism>
<evidence type="ECO:0000313" key="2">
    <source>
        <dbReference type="EMBL" id="MFC4132309.1"/>
    </source>
</evidence>
<dbReference type="Pfam" id="PF13384">
    <property type="entry name" value="HTH_23"/>
    <property type="match status" value="1"/>
</dbReference>
<dbReference type="Proteomes" id="UP001595816">
    <property type="component" value="Unassembled WGS sequence"/>
</dbReference>
<sequence>MTGTSDGAEGLAPEVAAHLLEAADADELRRLADRIESLAKAYRMHLDGDCAVSVVTGPRVVAERIAQAQAKVRTELRALVGPGAWRPGTEIAHRIVTVEPDPADPGCRSLPTVPVTAYLADHRFAVIVTNPETVIVSYSGALLDATGALFEALWSQADPDRVLSAVDPEVAELLLAGATDAAIARHLGVGPRTVQRRIAEFHRQLGATTRFQAGVQAAMRAGAASAQGRPG</sequence>
<dbReference type="InterPro" id="IPR016032">
    <property type="entry name" value="Sig_transdc_resp-reg_C-effctor"/>
</dbReference>
<dbReference type="InterPro" id="IPR000792">
    <property type="entry name" value="Tscrpt_reg_LuxR_C"/>
</dbReference>
<dbReference type="SMART" id="SM00421">
    <property type="entry name" value="HTH_LUXR"/>
    <property type="match status" value="1"/>
</dbReference>
<feature type="domain" description="HTH luxR-type" evidence="1">
    <location>
        <begin position="160"/>
        <end position="217"/>
    </location>
</feature>
<dbReference type="InterPro" id="IPR036388">
    <property type="entry name" value="WH-like_DNA-bd_sf"/>
</dbReference>
<keyword evidence="3" id="KW-1185">Reference proteome</keyword>
<proteinExistence type="predicted"/>
<reference evidence="3" key="1">
    <citation type="journal article" date="2019" name="Int. J. Syst. Evol. Microbiol.">
        <title>The Global Catalogue of Microorganisms (GCM) 10K type strain sequencing project: providing services to taxonomists for standard genome sequencing and annotation.</title>
        <authorList>
            <consortium name="The Broad Institute Genomics Platform"/>
            <consortium name="The Broad Institute Genome Sequencing Center for Infectious Disease"/>
            <person name="Wu L."/>
            <person name="Ma J."/>
        </authorList>
    </citation>
    <scope>NUCLEOTIDE SEQUENCE [LARGE SCALE GENOMIC DNA]</scope>
    <source>
        <strain evidence="3">CGMCC 4.7289</strain>
    </source>
</reference>
<accession>A0ABV8LPZ2</accession>
<protein>
    <submittedName>
        <fullName evidence="2">Helix-turn-helix domain-containing protein</fullName>
    </submittedName>
</protein>
<name>A0ABV8LPZ2_9ACTN</name>
<dbReference type="EMBL" id="JBHSAY010000009">
    <property type="protein sequence ID" value="MFC4132309.1"/>
    <property type="molecule type" value="Genomic_DNA"/>
</dbReference>
<dbReference type="Gene3D" id="1.10.10.10">
    <property type="entry name" value="Winged helix-like DNA-binding domain superfamily/Winged helix DNA-binding domain"/>
    <property type="match status" value="1"/>
</dbReference>
<evidence type="ECO:0000259" key="1">
    <source>
        <dbReference type="SMART" id="SM00421"/>
    </source>
</evidence>